<dbReference type="EMBL" id="JAXLPB010000002">
    <property type="protein sequence ID" value="MDY8109367.1"/>
    <property type="molecule type" value="Genomic_DNA"/>
</dbReference>
<dbReference type="Pfam" id="PF05685">
    <property type="entry name" value="Uma2"/>
    <property type="match status" value="1"/>
</dbReference>
<dbReference type="Proteomes" id="UP001294412">
    <property type="component" value="Unassembled WGS sequence"/>
</dbReference>
<feature type="domain" description="Putative restriction endonuclease" evidence="1">
    <location>
        <begin position="14"/>
        <end position="174"/>
    </location>
</feature>
<dbReference type="Gene3D" id="3.90.1570.10">
    <property type="entry name" value="tt1808, chain A"/>
    <property type="match status" value="1"/>
</dbReference>
<keyword evidence="2" id="KW-0540">Nuclease</keyword>
<dbReference type="InterPro" id="IPR012296">
    <property type="entry name" value="Nuclease_put_TT1808"/>
</dbReference>
<dbReference type="GO" id="GO:0004519">
    <property type="term" value="F:endonuclease activity"/>
    <property type="evidence" value="ECO:0007669"/>
    <property type="project" value="UniProtKB-KW"/>
</dbReference>
<accession>A0ABU5I1W9</accession>
<name>A0ABU5I1W9_9HYPH</name>
<reference evidence="2 3" key="1">
    <citation type="submission" date="2023-12" db="EMBL/GenBank/DDBJ databases">
        <title>Description of Novel Strain Fulvimarina sp. 2208YS6-2-32 isolated from Uroteuthis (Photololigo) edulis.</title>
        <authorList>
            <person name="Park J.-S."/>
        </authorList>
    </citation>
    <scope>NUCLEOTIDE SEQUENCE [LARGE SCALE GENOMIC DNA]</scope>
    <source>
        <strain evidence="2 3">2208YS6-2-32</strain>
    </source>
</reference>
<dbReference type="RefSeq" id="WP_322186805.1">
    <property type="nucleotide sequence ID" value="NZ_JAXLPB010000002.1"/>
</dbReference>
<comment type="caution">
    <text evidence="2">The sequence shown here is derived from an EMBL/GenBank/DDBJ whole genome shotgun (WGS) entry which is preliminary data.</text>
</comment>
<evidence type="ECO:0000313" key="3">
    <source>
        <dbReference type="Proteomes" id="UP001294412"/>
    </source>
</evidence>
<evidence type="ECO:0000313" key="2">
    <source>
        <dbReference type="EMBL" id="MDY8109367.1"/>
    </source>
</evidence>
<proteinExistence type="predicted"/>
<keyword evidence="2" id="KW-0378">Hydrolase</keyword>
<evidence type="ECO:0000259" key="1">
    <source>
        <dbReference type="Pfam" id="PF05685"/>
    </source>
</evidence>
<sequence length="200" mass="22393">MGEVFETTGRMTPDEFFEWQLKQDRNYELVDGLPRLAPKAMTGASRRHDTITVNVLTQLSNRLRGRSCRPHTADMTVVNPNGNVRRPDIVVDCKRDSDTTMQTEEPRVLVEVLSPSTMAFDRFRKVEEYKTNDSIRVVLLVASQTAEVIVWRRGETGWASEIVETLAASIALPEIGCDLTLAEIYEDTGVTDSSLEGSAD</sequence>
<organism evidence="2 3">
    <name type="scientific">Fulvimarina uroteuthidis</name>
    <dbReference type="NCBI Taxonomy" id="3098149"/>
    <lineage>
        <taxon>Bacteria</taxon>
        <taxon>Pseudomonadati</taxon>
        <taxon>Pseudomonadota</taxon>
        <taxon>Alphaproteobacteria</taxon>
        <taxon>Hyphomicrobiales</taxon>
        <taxon>Aurantimonadaceae</taxon>
        <taxon>Fulvimarina</taxon>
    </lineage>
</organism>
<protein>
    <submittedName>
        <fullName evidence="2">Uma2 family endonuclease</fullName>
    </submittedName>
</protein>
<keyword evidence="2" id="KW-0255">Endonuclease</keyword>
<dbReference type="InterPro" id="IPR008538">
    <property type="entry name" value="Uma2"/>
</dbReference>
<dbReference type="PANTHER" id="PTHR36558">
    <property type="entry name" value="GLR1098 PROTEIN"/>
    <property type="match status" value="1"/>
</dbReference>
<dbReference type="CDD" id="cd06260">
    <property type="entry name" value="DUF820-like"/>
    <property type="match status" value="1"/>
</dbReference>
<dbReference type="SUPFAM" id="SSF52980">
    <property type="entry name" value="Restriction endonuclease-like"/>
    <property type="match status" value="1"/>
</dbReference>
<keyword evidence="3" id="KW-1185">Reference proteome</keyword>
<dbReference type="PANTHER" id="PTHR36558:SF1">
    <property type="entry name" value="RESTRICTION ENDONUCLEASE DOMAIN-CONTAINING PROTEIN-RELATED"/>
    <property type="match status" value="1"/>
</dbReference>
<gene>
    <name evidence="2" type="ORF">U0C82_09460</name>
</gene>
<dbReference type="InterPro" id="IPR011335">
    <property type="entry name" value="Restrct_endonuc-II-like"/>
</dbReference>